<evidence type="ECO:0000313" key="2">
    <source>
        <dbReference type="EMBL" id="KNB69708.1"/>
    </source>
</evidence>
<evidence type="ECO:0000313" key="4">
    <source>
        <dbReference type="Proteomes" id="UP000319578"/>
    </source>
</evidence>
<protein>
    <submittedName>
        <fullName evidence="2">Uncharacterized protein</fullName>
    </submittedName>
</protein>
<sequence length="297" mass="33704">MRIWGLSVIVAMLFVSLAGAGFYIGTLQKEGEVAKLQQKVLQLHKMLAVVEESAKQRETPVIVATPVNEQINKPKLDADRDGIARAFEWTDDKGTGYTYSEEQLTVLQQDSQNRDYKQVLRRFAEQELQKDIDSFQTIGSTLNPRRLLVVTTDNSLYEISMKKRSTHDQIWTVEGSNTLSGIEKPNETELYHLLKLDDADEEVQAWAKDLLETPEWKNEWMRKDGKTYVLIKSSSSESDSIELESVRVWGEELYVDYQALSYGDGADPAVINDYVLIEVPVKGAGDATFRKTVFVVE</sequence>
<dbReference type="EMBL" id="BJON01000009">
    <property type="protein sequence ID" value="GED68960.1"/>
    <property type="molecule type" value="Genomic_DNA"/>
</dbReference>
<dbReference type="PATRIC" id="fig|54915.3.peg.4815"/>
<comment type="caution">
    <text evidence="2">The sequence shown here is derived from an EMBL/GenBank/DDBJ whole genome shotgun (WGS) entry which is preliminary data.</text>
</comment>
<keyword evidence="4" id="KW-1185">Reference proteome</keyword>
<dbReference type="Proteomes" id="UP000319578">
    <property type="component" value="Unassembled WGS sequence"/>
</dbReference>
<organism evidence="2 3">
    <name type="scientific">Brevibacillus reuszeri</name>
    <dbReference type="NCBI Taxonomy" id="54915"/>
    <lineage>
        <taxon>Bacteria</taxon>
        <taxon>Bacillati</taxon>
        <taxon>Bacillota</taxon>
        <taxon>Bacilli</taxon>
        <taxon>Bacillales</taxon>
        <taxon>Paenibacillaceae</taxon>
        <taxon>Brevibacillus</taxon>
    </lineage>
</organism>
<evidence type="ECO:0000313" key="3">
    <source>
        <dbReference type="Proteomes" id="UP000036834"/>
    </source>
</evidence>
<dbReference type="Proteomes" id="UP000036834">
    <property type="component" value="Unassembled WGS sequence"/>
</dbReference>
<dbReference type="OrthoDB" id="2468988at2"/>
<name>A0A0K9YLU5_9BACL</name>
<reference evidence="1 4" key="3">
    <citation type="submission" date="2019-06" db="EMBL/GenBank/DDBJ databases">
        <title>Whole genome shotgun sequence of Brevibacillus reuszeri NBRC 15719.</title>
        <authorList>
            <person name="Hosoyama A."/>
            <person name="Uohara A."/>
            <person name="Ohji S."/>
            <person name="Ichikawa N."/>
        </authorList>
    </citation>
    <scope>NUCLEOTIDE SEQUENCE [LARGE SCALE GENOMIC DNA]</scope>
    <source>
        <strain evidence="1 4">NBRC 15719</strain>
    </source>
</reference>
<gene>
    <name evidence="2" type="ORF">ADS79_28075</name>
    <name evidence="1" type="ORF">BRE01_26620</name>
</gene>
<dbReference type="EMBL" id="LGIQ01000011">
    <property type="protein sequence ID" value="KNB69708.1"/>
    <property type="molecule type" value="Genomic_DNA"/>
</dbReference>
<reference evidence="3" key="1">
    <citation type="submission" date="2015-07" db="EMBL/GenBank/DDBJ databases">
        <title>Genome sequencing project for genomic taxonomy and phylogenomics of Bacillus-like bacteria.</title>
        <authorList>
            <person name="Liu B."/>
            <person name="Wang J."/>
            <person name="Zhu Y."/>
            <person name="Liu G."/>
            <person name="Chen Q."/>
            <person name="Chen Z."/>
            <person name="Lan J."/>
            <person name="Che J."/>
            <person name="Ge C."/>
            <person name="Shi H."/>
            <person name="Pan Z."/>
            <person name="Liu X."/>
        </authorList>
    </citation>
    <scope>NUCLEOTIDE SEQUENCE [LARGE SCALE GENOMIC DNA]</scope>
    <source>
        <strain evidence="3">DSM 9887</strain>
    </source>
</reference>
<dbReference type="AlphaFoldDB" id="A0A0K9YLU5"/>
<reference evidence="2" key="2">
    <citation type="submission" date="2015-07" db="EMBL/GenBank/DDBJ databases">
        <title>MeaNS - Measles Nucleotide Surveillance Program.</title>
        <authorList>
            <person name="Tran T."/>
            <person name="Druce J."/>
        </authorList>
    </citation>
    <scope>NUCLEOTIDE SEQUENCE</scope>
    <source>
        <strain evidence="2">DSM 9887</strain>
    </source>
</reference>
<evidence type="ECO:0000313" key="1">
    <source>
        <dbReference type="EMBL" id="GED68960.1"/>
    </source>
</evidence>
<dbReference type="RefSeq" id="WP_049741739.1">
    <property type="nucleotide sequence ID" value="NZ_BJON01000009.1"/>
</dbReference>
<dbReference type="STRING" id="54915.ADS79_28075"/>
<proteinExistence type="predicted"/>
<accession>A0A0K9YLU5</accession>